<dbReference type="RefSeq" id="WP_175482024.1">
    <property type="nucleotide sequence ID" value="NZ_FOCE01000002.1"/>
</dbReference>
<keyword evidence="2" id="KW-1185">Reference proteome</keyword>
<protein>
    <recommendedName>
        <fullName evidence="3">Acylphosphatase</fullName>
    </recommendedName>
</protein>
<name>A0A1H8BMC5_9RHOB</name>
<dbReference type="Proteomes" id="UP000198761">
    <property type="component" value="Unassembled WGS sequence"/>
</dbReference>
<proteinExistence type="predicted"/>
<dbReference type="EMBL" id="FOCE01000002">
    <property type="protein sequence ID" value="SEM84005.1"/>
    <property type="molecule type" value="Genomic_DNA"/>
</dbReference>
<dbReference type="SUPFAM" id="SSF54975">
    <property type="entry name" value="Acylphosphatase/BLUF domain-like"/>
    <property type="match status" value="1"/>
</dbReference>
<accession>A0A1H8BMC5</accession>
<dbReference type="STRING" id="933059.SAMN04488103_102222"/>
<dbReference type="AlphaFoldDB" id="A0A1H8BMC5"/>
<dbReference type="InterPro" id="IPR036046">
    <property type="entry name" value="Acylphosphatase-like_dom_sf"/>
</dbReference>
<evidence type="ECO:0000313" key="1">
    <source>
        <dbReference type="EMBL" id="SEM84005.1"/>
    </source>
</evidence>
<organism evidence="1 2">
    <name type="scientific">Gemmobacter aquatilis</name>
    <dbReference type="NCBI Taxonomy" id="933059"/>
    <lineage>
        <taxon>Bacteria</taxon>
        <taxon>Pseudomonadati</taxon>
        <taxon>Pseudomonadota</taxon>
        <taxon>Alphaproteobacteria</taxon>
        <taxon>Rhodobacterales</taxon>
        <taxon>Paracoccaceae</taxon>
        <taxon>Gemmobacter</taxon>
    </lineage>
</organism>
<evidence type="ECO:0008006" key="3">
    <source>
        <dbReference type="Google" id="ProtNLM"/>
    </source>
</evidence>
<reference evidence="1 2" key="1">
    <citation type="submission" date="2016-10" db="EMBL/GenBank/DDBJ databases">
        <authorList>
            <person name="de Groot N.N."/>
        </authorList>
    </citation>
    <scope>NUCLEOTIDE SEQUENCE [LARGE SCALE GENOMIC DNA]</scope>
    <source>
        <strain evidence="1 2">DSM 3857</strain>
    </source>
</reference>
<gene>
    <name evidence="1" type="ORF">SAMN04488103_102222</name>
</gene>
<evidence type="ECO:0000313" key="2">
    <source>
        <dbReference type="Proteomes" id="UP000198761"/>
    </source>
</evidence>
<sequence length="89" mass="9255">MDETVILGFTGRIGMASFEEFARHRAARLALGLTVLGLAAHAARFAVSGPPDLIDAFEMALSLGPSDCLVLEVTRATNGPDARQTGIAG</sequence>